<sequence>MESEYQSAPREFPLLQTSGQDGTNVIIDQNKKGVIERTHVIEEVKKQLWLAGPLIFVNVLSFCIQVISVMFVGHLGELPLAGASLANSFSSVTGTTRGCGLQKIGAYINLGSYYLVGVPSAILFGFVLHLGGKGLWLGIICAGSVQVLSLVIVIARINWEQEAKNATNRVNDSVIPEIVS</sequence>
<dbReference type="Proteomes" id="UP001372338">
    <property type="component" value="Unassembled WGS sequence"/>
</dbReference>
<dbReference type="InterPro" id="IPR002528">
    <property type="entry name" value="MATE_fam"/>
</dbReference>
<evidence type="ECO:0000256" key="1">
    <source>
        <dbReference type="ARBA" id="ARBA00010199"/>
    </source>
</evidence>
<feature type="transmembrane region" description="Helical" evidence="2">
    <location>
        <begin position="134"/>
        <end position="155"/>
    </location>
</feature>
<proteinExistence type="inferred from homology"/>
<feature type="transmembrane region" description="Helical" evidence="2">
    <location>
        <begin position="107"/>
        <end position="128"/>
    </location>
</feature>
<name>A0AAN9EAT4_CROPI</name>
<dbReference type="PANTHER" id="PTHR11206">
    <property type="entry name" value="MULTIDRUG RESISTANCE PROTEIN"/>
    <property type="match status" value="1"/>
</dbReference>
<protein>
    <submittedName>
        <fullName evidence="3">Uncharacterized protein</fullName>
    </submittedName>
</protein>
<evidence type="ECO:0000313" key="4">
    <source>
        <dbReference type="Proteomes" id="UP001372338"/>
    </source>
</evidence>
<gene>
    <name evidence="3" type="ORF">RIF29_35125</name>
</gene>
<evidence type="ECO:0000256" key="2">
    <source>
        <dbReference type="SAM" id="Phobius"/>
    </source>
</evidence>
<reference evidence="3 4" key="1">
    <citation type="submission" date="2024-01" db="EMBL/GenBank/DDBJ databases">
        <title>The genomes of 5 underutilized Papilionoideae crops provide insights into root nodulation and disease resistanc.</title>
        <authorList>
            <person name="Yuan L."/>
        </authorList>
    </citation>
    <scope>NUCLEOTIDE SEQUENCE [LARGE SCALE GENOMIC DNA]</scope>
    <source>
        <strain evidence="3">ZHUSHIDOU_FW_LH</strain>
        <tissue evidence="3">Leaf</tissue>
    </source>
</reference>
<feature type="transmembrane region" description="Helical" evidence="2">
    <location>
        <begin position="48"/>
        <end position="72"/>
    </location>
</feature>
<evidence type="ECO:0000313" key="3">
    <source>
        <dbReference type="EMBL" id="KAK7251702.1"/>
    </source>
</evidence>
<dbReference type="GO" id="GO:0042910">
    <property type="term" value="F:xenobiotic transmembrane transporter activity"/>
    <property type="evidence" value="ECO:0007669"/>
    <property type="project" value="InterPro"/>
</dbReference>
<dbReference type="AlphaFoldDB" id="A0AAN9EAT4"/>
<comment type="similarity">
    <text evidence="1">Belongs to the multi antimicrobial extrusion (MATE) (TC 2.A.66.1) family.</text>
</comment>
<dbReference type="EMBL" id="JAYWIO010000007">
    <property type="protein sequence ID" value="KAK7251702.1"/>
    <property type="molecule type" value="Genomic_DNA"/>
</dbReference>
<comment type="caution">
    <text evidence="3">The sequence shown here is derived from an EMBL/GenBank/DDBJ whole genome shotgun (WGS) entry which is preliminary data.</text>
</comment>
<dbReference type="Pfam" id="PF01554">
    <property type="entry name" value="MatE"/>
    <property type="match status" value="1"/>
</dbReference>
<dbReference type="GO" id="GO:0015297">
    <property type="term" value="F:antiporter activity"/>
    <property type="evidence" value="ECO:0007669"/>
    <property type="project" value="InterPro"/>
</dbReference>
<dbReference type="GO" id="GO:0016020">
    <property type="term" value="C:membrane"/>
    <property type="evidence" value="ECO:0007669"/>
    <property type="project" value="InterPro"/>
</dbReference>
<keyword evidence="2" id="KW-1133">Transmembrane helix</keyword>
<keyword evidence="2" id="KW-0472">Membrane</keyword>
<keyword evidence="4" id="KW-1185">Reference proteome</keyword>
<accession>A0AAN9EAT4</accession>
<organism evidence="3 4">
    <name type="scientific">Crotalaria pallida</name>
    <name type="common">Smooth rattlebox</name>
    <name type="synonym">Crotalaria striata</name>
    <dbReference type="NCBI Taxonomy" id="3830"/>
    <lineage>
        <taxon>Eukaryota</taxon>
        <taxon>Viridiplantae</taxon>
        <taxon>Streptophyta</taxon>
        <taxon>Embryophyta</taxon>
        <taxon>Tracheophyta</taxon>
        <taxon>Spermatophyta</taxon>
        <taxon>Magnoliopsida</taxon>
        <taxon>eudicotyledons</taxon>
        <taxon>Gunneridae</taxon>
        <taxon>Pentapetalae</taxon>
        <taxon>rosids</taxon>
        <taxon>fabids</taxon>
        <taxon>Fabales</taxon>
        <taxon>Fabaceae</taxon>
        <taxon>Papilionoideae</taxon>
        <taxon>50 kb inversion clade</taxon>
        <taxon>genistoids sensu lato</taxon>
        <taxon>core genistoids</taxon>
        <taxon>Crotalarieae</taxon>
        <taxon>Crotalaria</taxon>
    </lineage>
</organism>
<keyword evidence="2" id="KW-0812">Transmembrane</keyword>